<dbReference type="InParanoid" id="E2C1X1"/>
<organism evidence="4">
    <name type="scientific">Harpegnathos saltator</name>
    <name type="common">Jerdon's jumping ant</name>
    <dbReference type="NCBI Taxonomy" id="610380"/>
    <lineage>
        <taxon>Eukaryota</taxon>
        <taxon>Metazoa</taxon>
        <taxon>Ecdysozoa</taxon>
        <taxon>Arthropoda</taxon>
        <taxon>Hexapoda</taxon>
        <taxon>Insecta</taxon>
        <taxon>Pterygota</taxon>
        <taxon>Neoptera</taxon>
        <taxon>Endopterygota</taxon>
        <taxon>Hymenoptera</taxon>
        <taxon>Apocrita</taxon>
        <taxon>Aculeata</taxon>
        <taxon>Formicoidea</taxon>
        <taxon>Formicidae</taxon>
        <taxon>Ponerinae</taxon>
        <taxon>Ponerini</taxon>
        <taxon>Harpegnathos</taxon>
    </lineage>
</organism>
<feature type="region of interest" description="Disordered" evidence="1">
    <location>
        <begin position="179"/>
        <end position="199"/>
    </location>
</feature>
<evidence type="ECO:0000256" key="2">
    <source>
        <dbReference type="SAM" id="Phobius"/>
    </source>
</evidence>
<feature type="transmembrane region" description="Helical" evidence="2">
    <location>
        <begin position="138"/>
        <end position="159"/>
    </location>
</feature>
<reference evidence="3 4" key="1">
    <citation type="journal article" date="2010" name="Science">
        <title>Genomic comparison of the ants Camponotus floridanus and Harpegnathos saltator.</title>
        <authorList>
            <person name="Bonasio R."/>
            <person name="Zhang G."/>
            <person name="Ye C."/>
            <person name="Mutti N.S."/>
            <person name="Fang X."/>
            <person name="Qin N."/>
            <person name="Donahue G."/>
            <person name="Yang P."/>
            <person name="Li Q."/>
            <person name="Li C."/>
            <person name="Zhang P."/>
            <person name="Huang Z."/>
            <person name="Berger S.L."/>
            <person name="Reinberg D."/>
            <person name="Wang J."/>
            <person name="Liebig J."/>
        </authorList>
    </citation>
    <scope>NUCLEOTIDE SEQUENCE [LARGE SCALE GENOMIC DNA]</scope>
    <source>
        <strain evidence="3 4">R22 G/1</strain>
    </source>
</reference>
<feature type="compositionally biased region" description="Polar residues" evidence="1">
    <location>
        <begin position="20"/>
        <end position="30"/>
    </location>
</feature>
<keyword evidence="2" id="KW-0472">Membrane</keyword>
<evidence type="ECO:0000313" key="3">
    <source>
        <dbReference type="EMBL" id="EFN78083.1"/>
    </source>
</evidence>
<dbReference type="STRING" id="610380.E2C1X1"/>
<proteinExistence type="predicted"/>
<keyword evidence="4" id="KW-1185">Reference proteome</keyword>
<dbReference type="Proteomes" id="UP000008237">
    <property type="component" value="Unassembled WGS sequence"/>
</dbReference>
<dbReference type="EMBL" id="GL452008">
    <property type="protein sequence ID" value="EFN78083.1"/>
    <property type="molecule type" value="Genomic_DNA"/>
</dbReference>
<gene>
    <name evidence="3" type="ORF">EAI_14679</name>
</gene>
<evidence type="ECO:0000256" key="1">
    <source>
        <dbReference type="SAM" id="MobiDB-lite"/>
    </source>
</evidence>
<evidence type="ECO:0000313" key="4">
    <source>
        <dbReference type="Proteomes" id="UP000008237"/>
    </source>
</evidence>
<keyword evidence="2" id="KW-0812">Transmembrane</keyword>
<feature type="compositionally biased region" description="Basic and acidic residues" evidence="1">
    <location>
        <begin position="7"/>
        <end position="19"/>
    </location>
</feature>
<feature type="region of interest" description="Disordered" evidence="1">
    <location>
        <begin position="1"/>
        <end position="89"/>
    </location>
</feature>
<feature type="compositionally biased region" description="Low complexity" evidence="1">
    <location>
        <begin position="41"/>
        <end position="52"/>
    </location>
</feature>
<name>E2C1X1_HARSA</name>
<accession>E2C1X1</accession>
<feature type="compositionally biased region" description="Basic residues" evidence="1">
    <location>
        <begin position="70"/>
        <end position="80"/>
    </location>
</feature>
<dbReference type="AlphaFoldDB" id="E2C1X1"/>
<sequence>MAWDVSMSKRQEERPDQWESSRFSQDTSPGSGNGDVYATANNNDGGNNNKNGSARHEVHSDTDSDGSPQPRRRSPSKRRTLGSSSGSDVALHEGAELSPLEDDQGTALSQLNLLIRSVRSAGAIEAKTRTKTPGRASCVCWMSIAVAALALLVALILALEPQTFQRVIHTLSNNAPRQAGITTTTRTETRTISSAAAGGTDELRESMQKIMDTFMTEEKKDH</sequence>
<protein>
    <submittedName>
        <fullName evidence="3">Uncharacterized protein</fullName>
    </submittedName>
</protein>
<keyword evidence="2" id="KW-1133">Transmembrane helix</keyword>
<dbReference type="OrthoDB" id="20872at2759"/>